<dbReference type="Proteomes" id="UP001190700">
    <property type="component" value="Unassembled WGS sequence"/>
</dbReference>
<comment type="caution">
    <text evidence="2">The sequence shown here is derived from an EMBL/GenBank/DDBJ whole genome shotgun (WGS) entry which is preliminary data.</text>
</comment>
<reference evidence="2 3" key="1">
    <citation type="journal article" date="2015" name="Genome Biol. Evol.">
        <title>Comparative Genomics of a Bacterivorous Green Alga Reveals Evolutionary Causalities and Consequences of Phago-Mixotrophic Mode of Nutrition.</title>
        <authorList>
            <person name="Burns J.A."/>
            <person name="Paasch A."/>
            <person name="Narechania A."/>
            <person name="Kim E."/>
        </authorList>
    </citation>
    <scope>NUCLEOTIDE SEQUENCE [LARGE SCALE GENOMIC DNA]</scope>
    <source>
        <strain evidence="2 3">PLY_AMNH</strain>
    </source>
</reference>
<dbReference type="AlphaFoldDB" id="A0AAE0C323"/>
<proteinExistence type="predicted"/>
<dbReference type="PANTHER" id="PTHR33064:SF37">
    <property type="entry name" value="RIBONUCLEASE H"/>
    <property type="match status" value="1"/>
</dbReference>
<organism evidence="2 3">
    <name type="scientific">Cymbomonas tetramitiformis</name>
    <dbReference type="NCBI Taxonomy" id="36881"/>
    <lineage>
        <taxon>Eukaryota</taxon>
        <taxon>Viridiplantae</taxon>
        <taxon>Chlorophyta</taxon>
        <taxon>Pyramimonadophyceae</taxon>
        <taxon>Pyramimonadales</taxon>
        <taxon>Pyramimonadaceae</taxon>
        <taxon>Cymbomonas</taxon>
    </lineage>
</organism>
<dbReference type="InterPro" id="IPR051320">
    <property type="entry name" value="Viral_Replic_Matur_Polypro"/>
</dbReference>
<dbReference type="InterPro" id="IPR041577">
    <property type="entry name" value="RT_RNaseH_2"/>
</dbReference>
<feature type="domain" description="Reverse transcriptase/retrotransposon-derived protein RNase H-like" evidence="1">
    <location>
        <begin position="106"/>
        <end position="157"/>
    </location>
</feature>
<sequence length="159" mass="17845">MDYELRAFTHWIRLHSGKSTFGTATVDFLGYRIGYNTIGAQEIKCKLIQELPGLRTRLGCAIIILGRMNYYKGLVGEYGGPNYSELTRPLNDLLKKEVVNVKEQAWGNGQDEALQSLKDALCAGRCLRPVDYSKPIFLYTDWSMYGIGAVLGQKDEQGV</sequence>
<name>A0AAE0C323_9CHLO</name>
<dbReference type="SUPFAM" id="SSF56672">
    <property type="entry name" value="DNA/RNA polymerases"/>
    <property type="match status" value="1"/>
</dbReference>
<dbReference type="Pfam" id="PF17919">
    <property type="entry name" value="RT_RNaseH_2"/>
    <property type="match status" value="1"/>
</dbReference>
<dbReference type="InterPro" id="IPR043502">
    <property type="entry name" value="DNA/RNA_pol_sf"/>
</dbReference>
<accession>A0AAE0C323</accession>
<dbReference type="InterPro" id="IPR043128">
    <property type="entry name" value="Rev_trsase/Diguanyl_cyclase"/>
</dbReference>
<dbReference type="EMBL" id="LGRX02028957">
    <property type="protein sequence ID" value="KAK3247453.1"/>
    <property type="molecule type" value="Genomic_DNA"/>
</dbReference>
<dbReference type="Gene3D" id="3.30.70.270">
    <property type="match status" value="1"/>
</dbReference>
<gene>
    <name evidence="2" type="ORF">CYMTET_43049</name>
</gene>
<keyword evidence="3" id="KW-1185">Reference proteome</keyword>
<evidence type="ECO:0000313" key="2">
    <source>
        <dbReference type="EMBL" id="KAK3247453.1"/>
    </source>
</evidence>
<dbReference type="PANTHER" id="PTHR33064">
    <property type="entry name" value="POL PROTEIN"/>
    <property type="match status" value="1"/>
</dbReference>
<evidence type="ECO:0000313" key="3">
    <source>
        <dbReference type="Proteomes" id="UP001190700"/>
    </source>
</evidence>
<protein>
    <recommendedName>
        <fullName evidence="1">Reverse transcriptase/retrotransposon-derived protein RNase H-like domain-containing protein</fullName>
    </recommendedName>
</protein>
<evidence type="ECO:0000259" key="1">
    <source>
        <dbReference type="Pfam" id="PF17919"/>
    </source>
</evidence>